<accession>D8SS81</accession>
<dbReference type="GO" id="GO:0017056">
    <property type="term" value="F:structural constituent of nuclear pore"/>
    <property type="evidence" value="ECO:0000318"/>
    <property type="project" value="GO_Central"/>
</dbReference>
<dbReference type="PANTHER" id="PTHR10350:SF6">
    <property type="entry name" value="NUCLEAR PORE COMPLEX PROTEIN NUP155"/>
    <property type="match status" value="1"/>
</dbReference>
<gene>
    <name evidence="1" type="ORF">SELMODRAFT_446530</name>
</gene>
<name>D8SS81_SELML</name>
<reference evidence="1 2" key="1">
    <citation type="journal article" date="2011" name="Science">
        <title>The Selaginella genome identifies genetic changes associated with the evolution of vascular plants.</title>
        <authorList>
            <person name="Banks J.A."/>
            <person name="Nishiyama T."/>
            <person name="Hasebe M."/>
            <person name="Bowman J.L."/>
            <person name="Gribskov M."/>
            <person name="dePamphilis C."/>
            <person name="Albert V.A."/>
            <person name="Aono N."/>
            <person name="Aoyama T."/>
            <person name="Ambrose B.A."/>
            <person name="Ashton N.W."/>
            <person name="Axtell M.J."/>
            <person name="Barker E."/>
            <person name="Barker M.S."/>
            <person name="Bennetzen J.L."/>
            <person name="Bonawitz N.D."/>
            <person name="Chapple C."/>
            <person name="Cheng C."/>
            <person name="Correa L.G."/>
            <person name="Dacre M."/>
            <person name="DeBarry J."/>
            <person name="Dreyer I."/>
            <person name="Elias M."/>
            <person name="Engstrom E.M."/>
            <person name="Estelle M."/>
            <person name="Feng L."/>
            <person name="Finet C."/>
            <person name="Floyd S.K."/>
            <person name="Frommer W.B."/>
            <person name="Fujita T."/>
            <person name="Gramzow L."/>
            <person name="Gutensohn M."/>
            <person name="Harholt J."/>
            <person name="Hattori M."/>
            <person name="Heyl A."/>
            <person name="Hirai T."/>
            <person name="Hiwatashi Y."/>
            <person name="Ishikawa M."/>
            <person name="Iwata M."/>
            <person name="Karol K.G."/>
            <person name="Koehler B."/>
            <person name="Kolukisaoglu U."/>
            <person name="Kubo M."/>
            <person name="Kurata T."/>
            <person name="Lalonde S."/>
            <person name="Li K."/>
            <person name="Li Y."/>
            <person name="Litt A."/>
            <person name="Lyons E."/>
            <person name="Manning G."/>
            <person name="Maruyama T."/>
            <person name="Michael T.P."/>
            <person name="Mikami K."/>
            <person name="Miyazaki S."/>
            <person name="Morinaga S."/>
            <person name="Murata T."/>
            <person name="Mueller-Roeber B."/>
            <person name="Nelson D.R."/>
            <person name="Obara M."/>
            <person name="Oguri Y."/>
            <person name="Olmstead R.G."/>
            <person name="Onodera N."/>
            <person name="Petersen B.L."/>
            <person name="Pils B."/>
            <person name="Prigge M."/>
            <person name="Rensing S.A."/>
            <person name="Riano-Pachon D.M."/>
            <person name="Roberts A.W."/>
            <person name="Sato Y."/>
            <person name="Scheller H.V."/>
            <person name="Schulz B."/>
            <person name="Schulz C."/>
            <person name="Shakirov E.V."/>
            <person name="Shibagaki N."/>
            <person name="Shinohara N."/>
            <person name="Shippen D.E."/>
            <person name="Soerensen I."/>
            <person name="Sotooka R."/>
            <person name="Sugimoto N."/>
            <person name="Sugita M."/>
            <person name="Sumikawa N."/>
            <person name="Tanurdzic M."/>
            <person name="Theissen G."/>
            <person name="Ulvskov P."/>
            <person name="Wakazuki S."/>
            <person name="Weng J.K."/>
            <person name="Willats W.W."/>
            <person name="Wipf D."/>
            <person name="Wolf P.G."/>
            <person name="Yang L."/>
            <person name="Zimmer A.D."/>
            <person name="Zhu Q."/>
            <person name="Mitros T."/>
            <person name="Hellsten U."/>
            <person name="Loque D."/>
            <person name="Otillar R."/>
            <person name="Salamov A."/>
            <person name="Schmutz J."/>
            <person name="Shapiro H."/>
            <person name="Lindquist E."/>
            <person name="Lucas S."/>
            <person name="Rokhsar D."/>
            <person name="Grigoriev I.V."/>
        </authorList>
    </citation>
    <scope>NUCLEOTIDE SEQUENCE [LARGE SCALE GENOMIC DNA]</scope>
</reference>
<dbReference type="STRING" id="88036.D8SS81"/>
<dbReference type="KEGG" id="smo:SELMODRAFT_446530"/>
<dbReference type="PANTHER" id="PTHR10350">
    <property type="entry name" value="NUCLEAR PORE COMPLEX PROTEIN NUP155"/>
    <property type="match status" value="1"/>
</dbReference>
<keyword evidence="2" id="KW-1185">Reference proteome</keyword>
<dbReference type="HOGENOM" id="CLU_328578_0_0_1"/>
<dbReference type="EMBL" id="GL377637">
    <property type="protein sequence ID" value="EFJ12779.1"/>
    <property type="molecule type" value="Genomic_DNA"/>
</dbReference>
<protein>
    <submittedName>
        <fullName evidence="1">Uncharacterized protein</fullName>
    </submittedName>
</protein>
<evidence type="ECO:0000313" key="1">
    <source>
        <dbReference type="EMBL" id="EFJ12779.1"/>
    </source>
</evidence>
<dbReference type="eggNOG" id="KOG1900">
    <property type="taxonomic scope" value="Eukaryota"/>
</dbReference>
<dbReference type="Proteomes" id="UP000001514">
    <property type="component" value="Unassembled WGS sequence"/>
</dbReference>
<organism evidence="2">
    <name type="scientific">Selaginella moellendorffii</name>
    <name type="common">Spikemoss</name>
    <dbReference type="NCBI Taxonomy" id="88036"/>
    <lineage>
        <taxon>Eukaryota</taxon>
        <taxon>Viridiplantae</taxon>
        <taxon>Streptophyta</taxon>
        <taxon>Embryophyta</taxon>
        <taxon>Tracheophyta</taxon>
        <taxon>Lycopodiopsida</taxon>
        <taxon>Selaginellales</taxon>
        <taxon>Selaginellaceae</taxon>
        <taxon>Selaginella</taxon>
    </lineage>
</organism>
<dbReference type="Gramene" id="EFJ12779">
    <property type="protein sequence ID" value="EFJ12779"/>
    <property type="gene ID" value="SELMODRAFT_446530"/>
</dbReference>
<proteinExistence type="predicted"/>
<dbReference type="AlphaFoldDB" id="D8SS81"/>
<dbReference type="GO" id="GO:0036228">
    <property type="term" value="P:protein localization to nuclear inner membrane"/>
    <property type="evidence" value="ECO:0000318"/>
    <property type="project" value="GO_Central"/>
</dbReference>
<dbReference type="InParanoid" id="D8SS81"/>
<dbReference type="GO" id="GO:0000972">
    <property type="term" value="P:transcription-dependent tethering of RNA polymerase II gene DNA at nuclear periphery"/>
    <property type="evidence" value="ECO:0000318"/>
    <property type="project" value="GO_Central"/>
</dbReference>
<dbReference type="GO" id="GO:0044611">
    <property type="term" value="C:nuclear pore inner ring"/>
    <property type="evidence" value="ECO:0000318"/>
    <property type="project" value="GO_Central"/>
</dbReference>
<sequence length="875" mass="97954">MSREILSSRGLLSNREVLDLMAAAKITLVLRGAAAGAMLVSSQLLKHDSLRRIVFKGSQARSIDSEVPHALSRSTNLNMLRQGVIREGKKEQRKITPKNGAAWCLELTGTVMYTEAYWNRPRLLLSIHKNFDREGNSRDGKLLRYPCQPGDEWRAVGAKEQNIVLASSTEVILLSLELVKVSSIPTGNVLVTCIEASRQEIFLGGLDGHVYKLTEAYFQRLTGGFFSFVRRRTLVLQLCYDEERHLLYSRSEKKITAIDLHSCREVGEVVVTDAISITPLSRVAASSDKVLVAVLCNGNQVYVSSDFRIVETVAWRSDGFICTGYPQIIAKDGYYSAGALFLASTSRLVVRYQGASFQVDEEVLAFADILPPVDELRMASASFLKDLDLGQVAAARALWSLPEVHTQHLLSARRAVLLTSQAAIVIVIKRPVDLLQEILASSKPALWNVRQFFDFFGRIETSSMYFMLAAGFEHQESRRASELLLLSDSSLLRARHAAWQGALLRVSRLVFSVWRFNTGSIPDALLAAMLELESFITTLDSLAIDKTFVTLVRKVVMVGRYLSVARLIKVDTNESFATFVCHESVFFAAAVKFMEENGNDRDVQDLRMSLNQPAFLFYQKLRTALESGVGEQSEERATLENLMERMLSTWDFPIDGTNGIDLVSLSSGQYGMVFYQTTTDRVLKVIKKTESRKLCEGIDISVPRCFGLLEDGPLNMGGEWDGRPKVPWDLRLRWLEELDSKTFFERPELLVKNNQVFGLEQELDLSKVVTDEARLLARMHFKGGFNGADIEFVVGGHAQVFCIDMGMVQYVGGPGDNDGDDEDFNADEFLSSFVSKFIPDTESSLWPFFREGYISEAAALGYDRFGRAVIDRVEE</sequence>
<dbReference type="GO" id="GO:0006606">
    <property type="term" value="P:protein import into nucleus"/>
    <property type="evidence" value="ECO:0000318"/>
    <property type="project" value="GO_Central"/>
</dbReference>
<evidence type="ECO:0000313" key="2">
    <source>
        <dbReference type="Proteomes" id="UP000001514"/>
    </source>
</evidence>
<dbReference type="InterPro" id="IPR004870">
    <property type="entry name" value="Nucleoporin_Nup155"/>
</dbReference>
<dbReference type="Gene3D" id="1.20.58.1780">
    <property type="match status" value="1"/>
</dbReference>
<dbReference type="GO" id="GO:0006405">
    <property type="term" value="P:RNA export from nucleus"/>
    <property type="evidence" value="ECO:0000318"/>
    <property type="project" value="GO_Central"/>
</dbReference>